<dbReference type="GO" id="GO:0030139">
    <property type="term" value="C:endocytic vesicle"/>
    <property type="evidence" value="ECO:0007669"/>
    <property type="project" value="TreeGrafter"/>
</dbReference>
<evidence type="ECO:0000256" key="4">
    <source>
        <dbReference type="ARBA" id="ARBA00022468"/>
    </source>
</evidence>
<reference evidence="15" key="1">
    <citation type="submission" date="2019-03" db="UniProtKB">
        <authorList>
            <consortium name="Ensembl"/>
        </authorList>
    </citation>
    <scope>IDENTIFICATION</scope>
</reference>
<dbReference type="GO" id="GO:0051223">
    <property type="term" value="P:regulation of protein transport"/>
    <property type="evidence" value="ECO:0007669"/>
    <property type="project" value="UniProtKB-ARBA"/>
</dbReference>
<dbReference type="InterPro" id="IPR041545">
    <property type="entry name" value="DUF5601"/>
</dbReference>
<evidence type="ECO:0000256" key="11">
    <source>
        <dbReference type="ARBA" id="ARBA00074146"/>
    </source>
</evidence>
<dbReference type="Ensembl" id="ENSUMAT00000003025.1">
    <property type="protein sequence ID" value="ENSUMAP00000002448.1"/>
    <property type="gene ID" value="ENSUMAG00000002166.1"/>
</dbReference>
<dbReference type="Pfam" id="PF02204">
    <property type="entry name" value="VPS9"/>
    <property type="match status" value="1"/>
</dbReference>
<organism evidence="15">
    <name type="scientific">Ursus maritimus</name>
    <name type="common">Polar bear</name>
    <name type="synonym">Thalarctos maritimus</name>
    <dbReference type="NCBI Taxonomy" id="29073"/>
    <lineage>
        <taxon>Eukaryota</taxon>
        <taxon>Metazoa</taxon>
        <taxon>Chordata</taxon>
        <taxon>Craniata</taxon>
        <taxon>Vertebrata</taxon>
        <taxon>Euteleostomi</taxon>
        <taxon>Mammalia</taxon>
        <taxon>Eutheria</taxon>
        <taxon>Laurasiatheria</taxon>
        <taxon>Carnivora</taxon>
        <taxon>Caniformia</taxon>
        <taxon>Ursidae</taxon>
        <taxon>Ursus</taxon>
    </lineage>
</organism>
<dbReference type="GO" id="GO:0005085">
    <property type="term" value="F:guanyl-nucleotide exchange factor activity"/>
    <property type="evidence" value="ECO:0007669"/>
    <property type="project" value="UniProtKB-KW"/>
</dbReference>
<dbReference type="FunFam" id="1.10.506.10:FF:000009">
    <property type="entry name" value="GTPase-activating protein and VPS9 domain-containing protein 1 isoform X1"/>
    <property type="match status" value="1"/>
</dbReference>
<evidence type="ECO:0000256" key="9">
    <source>
        <dbReference type="ARBA" id="ARBA00023136"/>
    </source>
</evidence>
<evidence type="ECO:0000256" key="8">
    <source>
        <dbReference type="ARBA" id="ARBA00022753"/>
    </source>
</evidence>
<gene>
    <name evidence="15" type="primary">GAPVD1</name>
</gene>
<dbReference type="InterPro" id="IPR001936">
    <property type="entry name" value="RasGAP_dom"/>
</dbReference>
<comment type="subcellular location">
    <subcellularLocation>
        <location evidence="2">Endosome</location>
    </subcellularLocation>
    <subcellularLocation>
        <location evidence="1">Membrane</location>
        <topology evidence="1">Peripheral membrane protein</topology>
    </subcellularLocation>
</comment>
<dbReference type="Pfam" id="PF00616">
    <property type="entry name" value="RasGAP"/>
    <property type="match status" value="1"/>
</dbReference>
<dbReference type="SUPFAM" id="SSF109993">
    <property type="entry name" value="VPS9 domain"/>
    <property type="match status" value="1"/>
</dbReference>
<feature type="region of interest" description="Disordered" evidence="12">
    <location>
        <begin position="718"/>
        <end position="799"/>
    </location>
</feature>
<dbReference type="GO" id="GO:0005829">
    <property type="term" value="C:cytosol"/>
    <property type="evidence" value="ECO:0007669"/>
    <property type="project" value="TreeGrafter"/>
</dbReference>
<dbReference type="InterPro" id="IPR003123">
    <property type="entry name" value="VPS9"/>
</dbReference>
<protein>
    <recommendedName>
        <fullName evidence="11">GTPase-activating protein and VPS9 domain-containing protein 1</fullName>
    </recommendedName>
</protein>
<dbReference type="GO" id="GO:0016020">
    <property type="term" value="C:membrane"/>
    <property type="evidence" value="ECO:0007669"/>
    <property type="project" value="UniProtKB-SubCell"/>
</dbReference>
<dbReference type="PROSITE" id="PS50018">
    <property type="entry name" value="RAS_GTPASE_ACTIV_2"/>
    <property type="match status" value="1"/>
</dbReference>
<dbReference type="SUPFAM" id="SSF48350">
    <property type="entry name" value="GTPase activation domain, GAP"/>
    <property type="match status" value="1"/>
</dbReference>
<keyword evidence="7" id="KW-0344">Guanine-nucleotide releasing factor</keyword>
<sequence>MVKLDIHTLAHHLKQERLYVNSEKQLIQRLNADVLKTAEKLYRTAWIAKQQRINLDRLIITSAEASPAECCQHAKILEDTQFVDGYKQLGFQETAYGEFLSRLRENPRLIASSLVAGEKLNQENTQSVIYTVFTSLYGNCIMQEDESYLLQVLRYLIEFELKESDNPRRLLRRGTCAFSILFKLFSEGLFSAKLFLTATLHEPIMQLLVEDEDHLETDPNKLIDRFSPLQQEKLFGEKGSDRFRQKVQEMVDSNEAKLVALVNKFIGYLKQNTYCFPHSLRWIVSQMYKTLSCVDRLEVGEVRAMCTDLLLACFICPAVVNPEQYGIISDAPINEVARFNLMQVGRLLQQLAMTGSEEGDPRTKSSLGKFDKSCVAAFLDVVIGGRAVETPPMSSVNLLEGLSRTVVYITYSQLITLVNFMKSVMSGDQLKEDRMALDNLLANLPQAKPGKSSSLEMTPYNTPQLSPATTPANKKNRLPIAARSRSRTNVLMDLHMDHEGSSQETIQEVQPEEVLVISLGTGPQLTPGMMSENEVLNMQLSDGGQGDVPVDENKLHGPSNRSNSVSSLDLEGESVSELGAGPSGSNGVEALQLLEHEQATTQDNLDDKLRKFEIRDMMGLTDDRDISETVSETWSTDVLGSDFDPNIDEDRLQEIAGAAAENMLGSLLCLPGSGSVLLDPCTGSTISETTSEAWSVEVLPSDSEAPDLKQEERLQELESCSGLGSTSDDTDVREVSSRPSTPGLSVVSGISATSEDIPNKIEDLRSECSSDFGGKDSVTSPDMDEVTHGAHQLTSPPSQSESLLAMFDPLSSHEGASAVVRPKVHYARPSHPPPDPPILEGAVGGNEARLPNFGSHVLTPAEMEAFRQRHSYPERLVRSRSSDIVSSVRRPMSDPSWNRRPGNEERELPPAAAIGATSLVAAPHSSSSSPSKDSSRGETEERKDSDDEKSDRNRPWWRKRFVSAMPKEVMGDGESAHDSPREETLQNISADDLPDSASQAAHPQDSAFSYRDAKKKLRLALCSADSVAFPVLTHSTRNGLPDHTDPEDNEIVCFLKVQIAEAINLQDKNLMAQLQETMRCVCRFDNRTCRKLLASIAEDYRKRAPYIAYLTRCRQGLQTTQAHLERLLQRVLRDKEVANRYFTTVCVRLLLESKEKKIREFIHDFQQLTAADDKTAQVEDFLQFLYGAMAQDVIWQNASEEQLQDAQLAIERSVMNRIFKLAFYPNQDGDILRDQVLHEHIQRLSKVVTANHRALQIPEVYLREAPWPSAQSEIRTISAYKTPRDKVQCILRMCSTIMNLLSLANEDSVPGADDFVPVLVFVLIKANPPCLLSTVQYISSFYASCLSGEESYWWMQFTAAVEFIKTIDDRK</sequence>
<evidence type="ECO:0000256" key="3">
    <source>
        <dbReference type="ARBA" id="ARBA00008489"/>
    </source>
</evidence>
<accession>A0A452T3P5</accession>
<dbReference type="SMART" id="SM00167">
    <property type="entry name" value="VPS9"/>
    <property type="match status" value="1"/>
</dbReference>
<dbReference type="Pfam" id="PF18151">
    <property type="entry name" value="DUF5601"/>
    <property type="match status" value="1"/>
</dbReference>
<dbReference type="InterPro" id="IPR037191">
    <property type="entry name" value="VPS9_dom_sf"/>
</dbReference>
<dbReference type="Gene3D" id="1.10.246.120">
    <property type="match status" value="1"/>
</dbReference>
<keyword evidence="8" id="KW-0967">Endosome</keyword>
<name>A0A452T3P5_URSMA</name>
<evidence type="ECO:0000256" key="7">
    <source>
        <dbReference type="ARBA" id="ARBA00022658"/>
    </source>
</evidence>
<dbReference type="Gene3D" id="1.20.1050.80">
    <property type="entry name" value="VPS9 domain"/>
    <property type="match status" value="1"/>
</dbReference>
<feature type="region of interest" description="Disordered" evidence="12">
    <location>
        <begin position="919"/>
        <end position="953"/>
    </location>
</feature>
<evidence type="ECO:0000313" key="15">
    <source>
        <dbReference type="Ensembl" id="ENSUMAP00000002448"/>
    </source>
</evidence>
<keyword evidence="4" id="KW-0343">GTPase activation</keyword>
<feature type="compositionally biased region" description="Polar residues" evidence="12">
    <location>
        <begin position="737"/>
        <end position="756"/>
    </location>
</feature>
<dbReference type="PROSITE" id="PS51205">
    <property type="entry name" value="VPS9"/>
    <property type="match status" value="1"/>
</dbReference>
<keyword evidence="5" id="KW-0597">Phosphoprotein</keyword>
<feature type="region of interest" description="Disordered" evidence="12">
    <location>
        <begin position="825"/>
        <end position="853"/>
    </location>
</feature>
<dbReference type="PANTHER" id="PTHR23101">
    <property type="entry name" value="RAB GDP/GTP EXCHANGE FACTOR"/>
    <property type="match status" value="1"/>
</dbReference>
<evidence type="ECO:0000256" key="5">
    <source>
        <dbReference type="ARBA" id="ARBA00022553"/>
    </source>
</evidence>
<comment type="function">
    <text evidence="10">Acts both as a GTPase-activating protein (GAP) and a guanine nucleotide exchange factor (GEF), and participates in various processes such as endocytosis, insulin receptor internalization or LC2A4/GLUT4 trafficking. Acts as a GEF for the Ras-related protein RAB31 by exchanging bound GDP for free GTP, leading to regulate LC2A4/GLUT4 trafficking. In the absence of insulin, it maintains RAB31 in an active state and promotes a futile cycle between LC2A4/GLUT4 storage vesicles and early endosomes, retaining LC2A4/GLUT4 inside the cells. Upon insulin stimulation, it is translocated to the plasma membrane, releasing LC2A4/GLUT4 from intracellular storage vesicles. Also involved in EGFR trafficking and degradation, possibly by promoting EGFR ubiquitination and subsequent degradation by the proteasome. Has GEF activity for Rab5 and GAP activity for Ras.</text>
</comment>
<dbReference type="GO" id="GO:0006897">
    <property type="term" value="P:endocytosis"/>
    <property type="evidence" value="ECO:0007669"/>
    <property type="project" value="UniProtKB-KW"/>
</dbReference>
<dbReference type="CDD" id="cd05129">
    <property type="entry name" value="RasGAP_RAP6"/>
    <property type="match status" value="1"/>
</dbReference>
<dbReference type="FunFam" id="1.10.246.120:FF:000001">
    <property type="entry name" value="GTPase-activating protein and VPS9 domain-containing protein 1 isoform X1"/>
    <property type="match status" value="1"/>
</dbReference>
<keyword evidence="9" id="KW-0472">Membrane</keyword>
<dbReference type="FunFam" id="1.20.1050.80:FF:000001">
    <property type="entry name" value="GTPase-activating protein and VPS9 domain-containing protein 1 isoform X1"/>
    <property type="match status" value="1"/>
</dbReference>
<dbReference type="InterPro" id="IPR008936">
    <property type="entry name" value="Rho_GTPase_activation_prot"/>
</dbReference>
<dbReference type="GeneTree" id="ENSGT00940000156611"/>
<feature type="domain" description="Ras-GAP" evidence="13">
    <location>
        <begin position="144"/>
        <end position="353"/>
    </location>
</feature>
<feature type="compositionally biased region" description="Basic and acidic residues" evidence="12">
    <location>
        <begin position="757"/>
        <end position="768"/>
    </location>
</feature>
<dbReference type="GO" id="GO:0031267">
    <property type="term" value="F:small GTPase binding"/>
    <property type="evidence" value="ECO:0007669"/>
    <property type="project" value="TreeGrafter"/>
</dbReference>
<dbReference type="Gene3D" id="1.10.506.10">
    <property type="entry name" value="GTPase Activation - p120gap, domain 1"/>
    <property type="match status" value="1"/>
</dbReference>
<feature type="domain" description="VPS9" evidence="14">
    <location>
        <begin position="1231"/>
        <end position="1371"/>
    </location>
</feature>
<feature type="region of interest" description="Disordered" evidence="12">
    <location>
        <begin position="869"/>
        <end position="906"/>
    </location>
</feature>
<dbReference type="PANTHER" id="PTHR23101:SF25">
    <property type="entry name" value="GTPASE-ACTIVATING PROTEIN AND VPS9 DOMAIN-CONTAINING PROTEIN 1"/>
    <property type="match status" value="1"/>
</dbReference>
<feature type="compositionally biased region" description="Basic and acidic residues" evidence="12">
    <location>
        <begin position="869"/>
        <end position="881"/>
    </location>
</feature>
<dbReference type="OMA" id="ENHEIML"/>
<feature type="region of interest" description="Disordered" evidence="12">
    <location>
        <begin position="539"/>
        <end position="587"/>
    </location>
</feature>
<dbReference type="GO" id="GO:0032794">
    <property type="term" value="F:GTPase activating protein binding"/>
    <property type="evidence" value="ECO:0007669"/>
    <property type="project" value="UniProtKB-ARBA"/>
</dbReference>
<dbReference type="GO" id="GO:0005096">
    <property type="term" value="F:GTPase activator activity"/>
    <property type="evidence" value="ECO:0007669"/>
    <property type="project" value="UniProtKB-KW"/>
</dbReference>
<evidence type="ECO:0000256" key="12">
    <source>
        <dbReference type="SAM" id="MobiDB-lite"/>
    </source>
</evidence>
<dbReference type="InterPro" id="IPR045046">
    <property type="entry name" value="Vps9-like"/>
</dbReference>
<evidence type="ECO:0000256" key="10">
    <source>
        <dbReference type="ARBA" id="ARBA00055624"/>
    </source>
</evidence>
<evidence type="ECO:0000256" key="6">
    <source>
        <dbReference type="ARBA" id="ARBA00022583"/>
    </source>
</evidence>
<keyword evidence="6" id="KW-0254">Endocytosis</keyword>
<feature type="compositionally biased region" description="Basic and acidic residues" evidence="12">
    <location>
        <begin position="933"/>
        <end position="953"/>
    </location>
</feature>
<evidence type="ECO:0000259" key="14">
    <source>
        <dbReference type="PROSITE" id="PS51205"/>
    </source>
</evidence>
<evidence type="ECO:0000256" key="1">
    <source>
        <dbReference type="ARBA" id="ARBA00004170"/>
    </source>
</evidence>
<evidence type="ECO:0000256" key="2">
    <source>
        <dbReference type="ARBA" id="ARBA00004177"/>
    </source>
</evidence>
<dbReference type="GO" id="GO:0005768">
    <property type="term" value="C:endosome"/>
    <property type="evidence" value="ECO:0007669"/>
    <property type="project" value="UniProtKB-SubCell"/>
</dbReference>
<evidence type="ECO:0000259" key="13">
    <source>
        <dbReference type="PROSITE" id="PS50018"/>
    </source>
</evidence>
<comment type="similarity">
    <text evidence="3">Belongs to the GAPVD1 family.</text>
</comment>
<proteinExistence type="inferred from homology"/>